<dbReference type="Proteomes" id="UP001299608">
    <property type="component" value="Unassembled WGS sequence"/>
</dbReference>
<name>A0AAW5BJY0_9FIRM</name>
<reference evidence="2" key="1">
    <citation type="submission" date="2022-01" db="EMBL/GenBank/DDBJ databases">
        <title>Collection of gut derived symbiotic bacterial strains cultured from healthy donors.</title>
        <authorList>
            <person name="Lin H."/>
            <person name="Kohout C."/>
            <person name="Waligurski E."/>
            <person name="Pamer E.G."/>
        </authorList>
    </citation>
    <scope>NUCLEOTIDE SEQUENCE</scope>
    <source>
        <strain evidence="2">DFI.6.55</strain>
    </source>
</reference>
<keyword evidence="1" id="KW-0732">Signal</keyword>
<protein>
    <submittedName>
        <fullName evidence="2">Uncharacterized protein</fullName>
    </submittedName>
</protein>
<gene>
    <name evidence="2" type="ORF">L0N08_01565</name>
</gene>
<evidence type="ECO:0000256" key="1">
    <source>
        <dbReference type="SAM" id="SignalP"/>
    </source>
</evidence>
<feature type="signal peptide" evidence="1">
    <location>
        <begin position="1"/>
        <end position="22"/>
    </location>
</feature>
<feature type="chain" id="PRO_5043722578" evidence="1">
    <location>
        <begin position="23"/>
        <end position="102"/>
    </location>
</feature>
<dbReference type="RefSeq" id="WP_227115724.1">
    <property type="nucleotide sequence ID" value="NZ_JAAITT010000001.1"/>
</dbReference>
<accession>A0AAW5BJY0</accession>
<proteinExistence type="predicted"/>
<dbReference type="AlphaFoldDB" id="A0AAW5BJY0"/>
<evidence type="ECO:0000313" key="2">
    <source>
        <dbReference type="EMBL" id="MCG4744097.1"/>
    </source>
</evidence>
<dbReference type="EMBL" id="JAKNGE010000002">
    <property type="protein sequence ID" value="MCG4744097.1"/>
    <property type="molecule type" value="Genomic_DNA"/>
</dbReference>
<organism evidence="2 3">
    <name type="scientific">Enterocloster aldenensis</name>
    <dbReference type="NCBI Taxonomy" id="358742"/>
    <lineage>
        <taxon>Bacteria</taxon>
        <taxon>Bacillati</taxon>
        <taxon>Bacillota</taxon>
        <taxon>Clostridia</taxon>
        <taxon>Lachnospirales</taxon>
        <taxon>Lachnospiraceae</taxon>
        <taxon>Enterocloster</taxon>
    </lineage>
</organism>
<sequence>MLSISTMAAAAMLGNVCGTNMANMNQYNAALYDNSNCTQSVCYQNGGQELDTILSRMGVSTDGSQCGLNPGCAGGNCTGNTCQGSSCSTGSCSNGFSYGMGF</sequence>
<comment type="caution">
    <text evidence="2">The sequence shown here is derived from an EMBL/GenBank/DDBJ whole genome shotgun (WGS) entry which is preliminary data.</text>
</comment>
<evidence type="ECO:0000313" key="3">
    <source>
        <dbReference type="Proteomes" id="UP001299608"/>
    </source>
</evidence>